<accession>A0AA35X635</accession>
<sequence>MKPYDTVIADIIADSQEVAQHRDALDRRQFLTRLATGVGGIGGALGALPAFAQLSSGQLQPDTTTTTPLTPVVEAVSENVWDGDRLDEDAVSELIDQAMMKFTGRASAKEAWRDIVLPDDIVGIKINPLGGPELSTHPIIVDKIVEGLYGAGVLKKQIIIWDRFESHLLNAGYPIKQDEGEVQTIASDTEGIGYDDEVFYESGKDSVNRRENESTRSRYSQIVTQQVDVLINVPVLKHHEMAGVSGCLKNLAFGSVDNTRRFHAKPLYCNPAIAEILEHRVLKDKLALNIVDGLVASFDRGPTYHAESAWKYGSLFVGADPVILDVLVLQTINQKREEMELGSVSKLANHINTASALGLGTNTLDQADLQRVEV</sequence>
<evidence type="ECO:0000313" key="2">
    <source>
        <dbReference type="EMBL" id="CAI8039520.1"/>
    </source>
</evidence>
<feature type="domain" description="DUF362" evidence="1">
    <location>
        <begin position="122"/>
        <end position="328"/>
    </location>
</feature>
<evidence type="ECO:0000313" key="3">
    <source>
        <dbReference type="Proteomes" id="UP001174909"/>
    </source>
</evidence>
<dbReference type="PROSITE" id="PS51318">
    <property type="entry name" value="TAT"/>
    <property type="match status" value="1"/>
</dbReference>
<keyword evidence="3" id="KW-1185">Reference proteome</keyword>
<comment type="caution">
    <text evidence="2">The sequence shown here is derived from an EMBL/GenBank/DDBJ whole genome shotgun (WGS) entry which is preliminary data.</text>
</comment>
<dbReference type="EMBL" id="CASHTH010003044">
    <property type="protein sequence ID" value="CAI8039520.1"/>
    <property type="molecule type" value="Genomic_DNA"/>
</dbReference>
<dbReference type="InterPro" id="IPR007160">
    <property type="entry name" value="DUF362"/>
</dbReference>
<dbReference type="InterPro" id="IPR006311">
    <property type="entry name" value="TAT_signal"/>
</dbReference>
<name>A0AA35X635_GEOBA</name>
<organism evidence="2 3">
    <name type="scientific">Geodia barretti</name>
    <name type="common">Barrett's horny sponge</name>
    <dbReference type="NCBI Taxonomy" id="519541"/>
    <lineage>
        <taxon>Eukaryota</taxon>
        <taxon>Metazoa</taxon>
        <taxon>Porifera</taxon>
        <taxon>Demospongiae</taxon>
        <taxon>Heteroscleromorpha</taxon>
        <taxon>Tetractinellida</taxon>
        <taxon>Astrophorina</taxon>
        <taxon>Geodiidae</taxon>
        <taxon>Geodia</taxon>
    </lineage>
</organism>
<dbReference type="Proteomes" id="UP001174909">
    <property type="component" value="Unassembled WGS sequence"/>
</dbReference>
<gene>
    <name evidence="2" type="ORF">GBAR_LOCUS21984</name>
</gene>
<protein>
    <recommendedName>
        <fullName evidence="1">DUF362 domain-containing protein</fullName>
    </recommendedName>
</protein>
<proteinExistence type="predicted"/>
<reference evidence="2" key="1">
    <citation type="submission" date="2023-03" db="EMBL/GenBank/DDBJ databases">
        <authorList>
            <person name="Steffen K."/>
            <person name="Cardenas P."/>
        </authorList>
    </citation>
    <scope>NUCLEOTIDE SEQUENCE</scope>
</reference>
<dbReference type="AlphaFoldDB" id="A0AA35X635"/>
<evidence type="ECO:0000259" key="1">
    <source>
        <dbReference type="Pfam" id="PF04015"/>
    </source>
</evidence>
<dbReference type="Pfam" id="PF04015">
    <property type="entry name" value="DUF362"/>
    <property type="match status" value="1"/>
</dbReference>